<dbReference type="InParanoid" id="A0A146G7A9"/>
<dbReference type="SUPFAM" id="SSF53800">
    <property type="entry name" value="Chelatase"/>
    <property type="match status" value="1"/>
</dbReference>
<dbReference type="Proteomes" id="UP000076023">
    <property type="component" value="Unassembled WGS sequence"/>
</dbReference>
<dbReference type="GO" id="GO:0046872">
    <property type="term" value="F:metal ion binding"/>
    <property type="evidence" value="ECO:0007669"/>
    <property type="project" value="UniProtKB-KW"/>
</dbReference>
<evidence type="ECO:0000313" key="4">
    <source>
        <dbReference type="Proteomes" id="UP000076023"/>
    </source>
</evidence>
<dbReference type="GO" id="GO:0016829">
    <property type="term" value="F:lyase activity"/>
    <property type="evidence" value="ECO:0007669"/>
    <property type="project" value="UniProtKB-KW"/>
</dbReference>
<dbReference type="RefSeq" id="WP_075079001.1">
    <property type="nucleotide sequence ID" value="NZ_BDCO01000002.1"/>
</dbReference>
<evidence type="ECO:0000313" key="3">
    <source>
        <dbReference type="EMBL" id="GAT33243.1"/>
    </source>
</evidence>
<dbReference type="NCBIfam" id="NF002671">
    <property type="entry name" value="PRK02395.1-3"/>
    <property type="match status" value="1"/>
</dbReference>
<dbReference type="InterPro" id="IPR002762">
    <property type="entry name" value="CbiX-like"/>
</dbReference>
<dbReference type="OrthoDB" id="1489951at2"/>
<comment type="caution">
    <text evidence="3">The sequence shown here is derived from an EMBL/GenBank/DDBJ whole genome shotgun (WGS) entry which is preliminary data.</text>
</comment>
<dbReference type="Gene3D" id="3.40.50.1400">
    <property type="match status" value="2"/>
</dbReference>
<dbReference type="PANTHER" id="PTHR33542:SF3">
    <property type="entry name" value="SIROHYDROCHLORIN FERROCHELATASE, CHLOROPLASTIC"/>
    <property type="match status" value="1"/>
</dbReference>
<sequence length="272" mass="29968">MSASTLPALSDSALVIVGHGSTLNPDSSAPTYDHARAIAERGIFREVHTCYWKEEPSMREVLWMVESDEVFIVPNFISEGYFTQTVIPREFGLVGPVTERNGKVIRYCQPVGSHPHMTDALLHRAREVAPGVRPAETSLFIVGHGTNLNDNSAKAAKDQVRMISALGEYAEVISSYMEEAPLISEWANLASAPNVVVVPFFISDGLHSYEDIPVLLGIEKEGGVAASQAEVFRRNPYHLHGKQLYYASAIGTEPLIAEVILDQVKAWYEEND</sequence>
<evidence type="ECO:0000256" key="2">
    <source>
        <dbReference type="ARBA" id="ARBA00023239"/>
    </source>
</evidence>
<dbReference type="CDD" id="cd03416">
    <property type="entry name" value="CbiX_SirB_N"/>
    <property type="match status" value="1"/>
</dbReference>
<dbReference type="AlphaFoldDB" id="A0A146G7A9"/>
<proteinExistence type="predicted"/>
<organism evidence="3 4">
    <name type="scientific">Terrimicrobium sacchariphilum</name>
    <dbReference type="NCBI Taxonomy" id="690879"/>
    <lineage>
        <taxon>Bacteria</taxon>
        <taxon>Pseudomonadati</taxon>
        <taxon>Verrucomicrobiota</taxon>
        <taxon>Terrimicrobiia</taxon>
        <taxon>Terrimicrobiales</taxon>
        <taxon>Terrimicrobiaceae</taxon>
        <taxon>Terrimicrobium</taxon>
    </lineage>
</organism>
<keyword evidence="1" id="KW-0479">Metal-binding</keyword>
<keyword evidence="4" id="KW-1185">Reference proteome</keyword>
<name>A0A146G7A9_TERSA</name>
<dbReference type="Pfam" id="PF01903">
    <property type="entry name" value="CbiX"/>
    <property type="match status" value="2"/>
</dbReference>
<dbReference type="EMBL" id="BDCO01000002">
    <property type="protein sequence ID" value="GAT33243.1"/>
    <property type="molecule type" value="Genomic_DNA"/>
</dbReference>
<keyword evidence="2" id="KW-0456">Lyase</keyword>
<protein>
    <submittedName>
        <fullName evidence="3">Sirohydrochlorin cobaltochelatase</fullName>
    </submittedName>
</protein>
<dbReference type="PANTHER" id="PTHR33542">
    <property type="entry name" value="SIROHYDROCHLORIN FERROCHELATASE, CHLOROPLASTIC"/>
    <property type="match status" value="1"/>
</dbReference>
<reference evidence="4" key="1">
    <citation type="journal article" date="2017" name="Genome Announc.">
        <title>Draft Genome Sequence of Terrimicrobium sacchariphilum NM-5T, a Facultative Anaerobic Soil Bacterium of the Class Spartobacteria.</title>
        <authorList>
            <person name="Qiu Y.L."/>
            <person name="Tourlousse D.M."/>
            <person name="Matsuura N."/>
            <person name="Ohashi A."/>
            <person name="Sekiguchi Y."/>
        </authorList>
    </citation>
    <scope>NUCLEOTIDE SEQUENCE [LARGE SCALE GENOMIC DNA]</scope>
    <source>
        <strain evidence="4">NM-5</strain>
    </source>
</reference>
<gene>
    <name evidence="3" type="ORF">TSACC_21655</name>
</gene>
<evidence type="ECO:0000256" key="1">
    <source>
        <dbReference type="ARBA" id="ARBA00022723"/>
    </source>
</evidence>
<dbReference type="InterPro" id="IPR050963">
    <property type="entry name" value="Sirohydro_Cobaltochel/CbiX"/>
</dbReference>
<accession>A0A146G7A9</accession>
<dbReference type="STRING" id="690879.TSACC_21655"/>